<evidence type="ECO:0000256" key="6">
    <source>
        <dbReference type="ARBA" id="ARBA00022801"/>
    </source>
</evidence>
<evidence type="ECO:0000256" key="2">
    <source>
        <dbReference type="ARBA" id="ARBA00005184"/>
    </source>
</evidence>
<dbReference type="InParanoid" id="A0A7N2LEC0"/>
<dbReference type="InterPro" id="IPR011050">
    <property type="entry name" value="Pectin_lyase_fold/virulence"/>
</dbReference>
<dbReference type="UniPathway" id="UPA00545">
    <property type="reaction ID" value="UER00823"/>
</dbReference>
<dbReference type="Gramene" id="QL04p023700:mrna">
    <property type="protein sequence ID" value="QL04p023700:mrna"/>
    <property type="gene ID" value="QL04p023700"/>
</dbReference>
<dbReference type="EMBL" id="LRBV02000004">
    <property type="status" value="NOT_ANNOTATED_CDS"/>
    <property type="molecule type" value="Genomic_DNA"/>
</dbReference>
<organism evidence="9 10">
    <name type="scientific">Quercus lobata</name>
    <name type="common">Valley oak</name>
    <dbReference type="NCBI Taxonomy" id="97700"/>
    <lineage>
        <taxon>Eukaryota</taxon>
        <taxon>Viridiplantae</taxon>
        <taxon>Streptophyta</taxon>
        <taxon>Embryophyta</taxon>
        <taxon>Tracheophyta</taxon>
        <taxon>Spermatophyta</taxon>
        <taxon>Magnoliopsida</taxon>
        <taxon>eudicotyledons</taxon>
        <taxon>Gunneridae</taxon>
        <taxon>Pentapetalae</taxon>
        <taxon>rosids</taxon>
        <taxon>fabids</taxon>
        <taxon>Fagales</taxon>
        <taxon>Fagaceae</taxon>
        <taxon>Quercus</taxon>
    </lineage>
</organism>
<evidence type="ECO:0000256" key="5">
    <source>
        <dbReference type="ARBA" id="ARBA00022512"/>
    </source>
</evidence>
<dbReference type="EnsemblPlants" id="QL04p023700:mrna">
    <property type="protein sequence ID" value="QL04p023700:mrna"/>
    <property type="gene ID" value="QL04p023700"/>
</dbReference>
<dbReference type="EC" id="3.1.1.11" evidence="4"/>
<keyword evidence="5" id="KW-0134">Cell wall</keyword>
<dbReference type="GO" id="GO:0045490">
    <property type="term" value="P:pectin catabolic process"/>
    <property type="evidence" value="ECO:0007669"/>
    <property type="project" value="UniProtKB-UniPathway"/>
</dbReference>
<keyword evidence="6" id="KW-0378">Hydrolase</keyword>
<evidence type="ECO:0000256" key="3">
    <source>
        <dbReference type="ARBA" id="ARBA00008891"/>
    </source>
</evidence>
<dbReference type="Gene3D" id="2.160.20.10">
    <property type="entry name" value="Single-stranded right-handed beta-helix, Pectin lyase-like"/>
    <property type="match status" value="1"/>
</dbReference>
<comment type="pathway">
    <text evidence="2">Glycan metabolism; pectin degradation; 2-dehydro-3-deoxy-D-gluconate from pectin: step 1/5.</text>
</comment>
<dbReference type="GO" id="GO:0042545">
    <property type="term" value="P:cell wall modification"/>
    <property type="evidence" value="ECO:0007669"/>
    <property type="project" value="InterPro"/>
</dbReference>
<evidence type="ECO:0000256" key="4">
    <source>
        <dbReference type="ARBA" id="ARBA00013229"/>
    </source>
</evidence>
<comment type="similarity">
    <text evidence="3">Belongs to the pectinesterase family.</text>
</comment>
<evidence type="ECO:0000313" key="9">
    <source>
        <dbReference type="EnsemblPlants" id="QL04p023700:mrna"/>
    </source>
</evidence>
<comment type="subcellular location">
    <subcellularLocation>
        <location evidence="1">Secreted</location>
        <location evidence="1">Cell wall</location>
    </subcellularLocation>
</comment>
<dbReference type="PANTHER" id="PTHR31321:SF134">
    <property type="entry name" value="PECTINESTERASE"/>
    <property type="match status" value="1"/>
</dbReference>
<proteinExistence type="inferred from homology"/>
<accession>A0A7N2LEC0</accession>
<keyword evidence="7" id="KW-0063">Aspartyl esterase</keyword>
<evidence type="ECO:0000313" key="10">
    <source>
        <dbReference type="Proteomes" id="UP000594261"/>
    </source>
</evidence>
<evidence type="ECO:0000256" key="1">
    <source>
        <dbReference type="ARBA" id="ARBA00004191"/>
    </source>
</evidence>
<dbReference type="InterPro" id="IPR000070">
    <property type="entry name" value="Pectinesterase_cat"/>
</dbReference>
<reference evidence="9 10" key="1">
    <citation type="journal article" date="2016" name="G3 (Bethesda)">
        <title>First Draft Assembly and Annotation of the Genome of a California Endemic Oak Quercus lobata Nee (Fagaceae).</title>
        <authorList>
            <person name="Sork V.L."/>
            <person name="Fitz-Gibbon S.T."/>
            <person name="Puiu D."/>
            <person name="Crepeau M."/>
            <person name="Gugger P.F."/>
            <person name="Sherman R."/>
            <person name="Stevens K."/>
            <person name="Langley C.H."/>
            <person name="Pellegrini M."/>
            <person name="Salzberg S.L."/>
        </authorList>
    </citation>
    <scope>NUCLEOTIDE SEQUENCE [LARGE SCALE GENOMIC DNA]</scope>
    <source>
        <strain evidence="9 10">cv. SW786</strain>
    </source>
</reference>
<evidence type="ECO:0000259" key="8">
    <source>
        <dbReference type="Pfam" id="PF01095"/>
    </source>
</evidence>
<dbReference type="AlphaFoldDB" id="A0A7N2LEC0"/>
<dbReference type="SUPFAM" id="SSF51126">
    <property type="entry name" value="Pectin lyase-like"/>
    <property type="match status" value="1"/>
</dbReference>
<reference evidence="9" key="2">
    <citation type="submission" date="2021-01" db="UniProtKB">
        <authorList>
            <consortium name="EnsemblPlants"/>
        </authorList>
    </citation>
    <scope>IDENTIFICATION</scope>
</reference>
<dbReference type="GO" id="GO:0030599">
    <property type="term" value="F:pectinesterase activity"/>
    <property type="evidence" value="ECO:0007669"/>
    <property type="project" value="UniProtKB-EC"/>
</dbReference>
<dbReference type="Pfam" id="PF01095">
    <property type="entry name" value="Pectinesterase"/>
    <property type="match status" value="1"/>
</dbReference>
<feature type="domain" description="Pectinesterase catalytic" evidence="8">
    <location>
        <begin position="14"/>
        <end position="122"/>
    </location>
</feature>
<keyword evidence="10" id="KW-1185">Reference proteome</keyword>
<protein>
    <recommendedName>
        <fullName evidence="4">pectinesterase</fullName>
        <ecNumber evidence="4">3.1.1.11</ecNumber>
    </recommendedName>
</protein>
<sequence>MKPTPSKLHLPSLEKVTITYDKTCIFLDGAGRHVTLIEWGDHKLLNSSSTFTSVAENLVVKGIGFKNTYNIGLYSPKQKRHRPALAAEILGDKAAFYNCSFSGMQDTLWDAVGRHYFYQCYIQAQGRDSADDPSGFVFKDCEILGEEIQSSIDLFVLCLVAKAIWFNTQ</sequence>
<name>A0A7N2LEC0_QUELO</name>
<dbReference type="InterPro" id="IPR012334">
    <property type="entry name" value="Pectin_lyas_fold"/>
</dbReference>
<dbReference type="Proteomes" id="UP000594261">
    <property type="component" value="Chromosome 4"/>
</dbReference>
<evidence type="ECO:0000256" key="7">
    <source>
        <dbReference type="ARBA" id="ARBA00023085"/>
    </source>
</evidence>
<keyword evidence="5" id="KW-0964">Secreted</keyword>
<dbReference type="OMA" id="KSKWHIT"/>
<dbReference type="PANTHER" id="PTHR31321">
    <property type="entry name" value="ACYL-COA THIOESTER HYDROLASE YBHC-RELATED"/>
    <property type="match status" value="1"/>
</dbReference>